<protein>
    <recommendedName>
        <fullName evidence="9">C2H2-type domain-containing protein</fullName>
    </recommendedName>
</protein>
<evidence type="ECO:0000256" key="7">
    <source>
        <dbReference type="ARBA" id="ARBA00023242"/>
    </source>
</evidence>
<evidence type="ECO:0000313" key="10">
    <source>
        <dbReference type="EMBL" id="CAI9541750.1"/>
    </source>
</evidence>
<dbReference type="InterPro" id="IPR013087">
    <property type="entry name" value="Znf_C2H2_type"/>
</dbReference>
<feature type="domain" description="C2H2-type" evidence="9">
    <location>
        <begin position="50"/>
        <end position="77"/>
    </location>
</feature>
<dbReference type="InterPro" id="IPR036236">
    <property type="entry name" value="Znf_C2H2_sf"/>
</dbReference>
<evidence type="ECO:0000256" key="1">
    <source>
        <dbReference type="ARBA" id="ARBA00004123"/>
    </source>
</evidence>
<evidence type="ECO:0000256" key="6">
    <source>
        <dbReference type="ARBA" id="ARBA00023125"/>
    </source>
</evidence>
<dbReference type="Proteomes" id="UP001162483">
    <property type="component" value="Unassembled WGS sequence"/>
</dbReference>
<keyword evidence="6" id="KW-0238">DNA-binding</keyword>
<dbReference type="PANTHER" id="PTHR23226">
    <property type="entry name" value="ZINC FINGER AND SCAN DOMAIN-CONTAINING"/>
    <property type="match status" value="1"/>
</dbReference>
<reference evidence="10" key="1">
    <citation type="submission" date="2023-05" db="EMBL/GenBank/DDBJ databases">
        <authorList>
            <person name="Stuckert A."/>
        </authorList>
    </citation>
    <scope>NUCLEOTIDE SEQUENCE</scope>
</reference>
<sequence length="88" mass="9930">MFFKEVPSVQTSEISHRREAIFCPECGKCFAQKSDLVKHERSHTGGEKPYSCPECGKCFSVKSSLYTHQRSHTGEKPYSVLSVGNVFQ</sequence>
<dbReference type="SUPFAM" id="SSF57667">
    <property type="entry name" value="beta-beta-alpha zinc fingers"/>
    <property type="match status" value="1"/>
</dbReference>
<keyword evidence="7" id="KW-0539">Nucleus</keyword>
<gene>
    <name evidence="10" type="ORF">SPARVUS_LOCUS1978845</name>
</gene>
<keyword evidence="4 8" id="KW-0863">Zinc-finger</keyword>
<evidence type="ECO:0000256" key="8">
    <source>
        <dbReference type="PROSITE-ProRule" id="PRU00042"/>
    </source>
</evidence>
<evidence type="ECO:0000313" key="11">
    <source>
        <dbReference type="Proteomes" id="UP001162483"/>
    </source>
</evidence>
<organism evidence="10 11">
    <name type="scientific">Staurois parvus</name>
    <dbReference type="NCBI Taxonomy" id="386267"/>
    <lineage>
        <taxon>Eukaryota</taxon>
        <taxon>Metazoa</taxon>
        <taxon>Chordata</taxon>
        <taxon>Craniata</taxon>
        <taxon>Vertebrata</taxon>
        <taxon>Euteleostomi</taxon>
        <taxon>Amphibia</taxon>
        <taxon>Batrachia</taxon>
        <taxon>Anura</taxon>
        <taxon>Neobatrachia</taxon>
        <taxon>Ranoidea</taxon>
        <taxon>Ranidae</taxon>
        <taxon>Staurois</taxon>
    </lineage>
</organism>
<evidence type="ECO:0000256" key="2">
    <source>
        <dbReference type="ARBA" id="ARBA00022723"/>
    </source>
</evidence>
<dbReference type="PROSITE" id="PS00028">
    <property type="entry name" value="ZINC_FINGER_C2H2_1"/>
    <property type="match status" value="2"/>
</dbReference>
<proteinExistence type="predicted"/>
<keyword evidence="11" id="KW-1185">Reference proteome</keyword>
<dbReference type="EMBL" id="CATNWA010002004">
    <property type="protein sequence ID" value="CAI9541750.1"/>
    <property type="molecule type" value="Genomic_DNA"/>
</dbReference>
<evidence type="ECO:0000256" key="5">
    <source>
        <dbReference type="ARBA" id="ARBA00022833"/>
    </source>
</evidence>
<dbReference type="PANTHER" id="PTHR23226:SF416">
    <property type="entry name" value="FI01424P"/>
    <property type="match status" value="1"/>
</dbReference>
<keyword evidence="5" id="KW-0862">Zinc</keyword>
<accession>A0ABN9B4V4</accession>
<feature type="domain" description="C2H2-type" evidence="9">
    <location>
        <begin position="21"/>
        <end position="48"/>
    </location>
</feature>
<dbReference type="PROSITE" id="PS50157">
    <property type="entry name" value="ZINC_FINGER_C2H2_2"/>
    <property type="match status" value="2"/>
</dbReference>
<dbReference type="Pfam" id="PF00096">
    <property type="entry name" value="zf-C2H2"/>
    <property type="match status" value="2"/>
</dbReference>
<name>A0ABN9B4V4_9NEOB</name>
<evidence type="ECO:0000256" key="3">
    <source>
        <dbReference type="ARBA" id="ARBA00022737"/>
    </source>
</evidence>
<keyword evidence="3" id="KW-0677">Repeat</keyword>
<comment type="caution">
    <text evidence="10">The sequence shown here is derived from an EMBL/GenBank/DDBJ whole genome shotgun (WGS) entry which is preliminary data.</text>
</comment>
<evidence type="ECO:0000256" key="4">
    <source>
        <dbReference type="ARBA" id="ARBA00022771"/>
    </source>
</evidence>
<dbReference type="Gene3D" id="3.30.160.60">
    <property type="entry name" value="Classic Zinc Finger"/>
    <property type="match status" value="2"/>
</dbReference>
<evidence type="ECO:0000259" key="9">
    <source>
        <dbReference type="PROSITE" id="PS50157"/>
    </source>
</evidence>
<comment type="subcellular location">
    <subcellularLocation>
        <location evidence="1">Nucleus</location>
    </subcellularLocation>
</comment>
<dbReference type="SMART" id="SM00355">
    <property type="entry name" value="ZnF_C2H2"/>
    <property type="match status" value="2"/>
</dbReference>
<keyword evidence="2" id="KW-0479">Metal-binding</keyword>